<evidence type="ECO:0000313" key="1">
    <source>
        <dbReference type="EMBL" id="HAG5768997.1"/>
    </source>
</evidence>
<gene>
    <name evidence="1" type="ORF">GGB84_000587</name>
</gene>
<reference evidence="1" key="1">
    <citation type="journal article" date="2018" name="Genome Biol.">
        <title>SKESA: strategic k-mer extension for scrupulous assemblies.</title>
        <authorList>
            <person name="Souvorov A."/>
            <person name="Agarwala R."/>
            <person name="Lipman D.J."/>
        </authorList>
    </citation>
    <scope>NUCLEOTIDE SEQUENCE [LARGE SCALE GENOMIC DNA]</scope>
    <source>
        <strain evidence="1">1839</strain>
    </source>
</reference>
<comment type="caution">
    <text evidence="1">The sequence shown here is derived from an EMBL/GenBank/DDBJ whole genome shotgun (WGS) entry which is preliminary data.</text>
</comment>
<dbReference type="AlphaFoldDB" id="A0A765T4W5"/>
<accession>A0A765T4W5</accession>
<name>A0A765T4W5_ECOLX</name>
<reference evidence="1" key="2">
    <citation type="submission" date="2020-02" db="EMBL/GenBank/DDBJ databases">
        <authorList>
            <consortium name="NCBI Pathogen Detection Project"/>
        </authorList>
    </citation>
    <scope>NUCLEOTIDE SEQUENCE</scope>
    <source>
        <strain evidence="1">1839</strain>
    </source>
</reference>
<sequence length="133" mass="15071">MNQLTILFLQLMNLYGKQESSGEGSVIPEITVKKSTSQLTKNWESNRSEGFTLYELNIPNGNYAYNVGYLDKEGKVSGSIGIYKDGKWVSSLECSNVWERYLGDPALMKDIPDVNNDTTVCWIIIQESQYNKN</sequence>
<dbReference type="EMBL" id="DAAYTU010000003">
    <property type="protein sequence ID" value="HAG5768997.1"/>
    <property type="molecule type" value="Genomic_DNA"/>
</dbReference>
<organism evidence="1">
    <name type="scientific">Escherichia coli</name>
    <dbReference type="NCBI Taxonomy" id="562"/>
    <lineage>
        <taxon>Bacteria</taxon>
        <taxon>Pseudomonadati</taxon>
        <taxon>Pseudomonadota</taxon>
        <taxon>Gammaproteobacteria</taxon>
        <taxon>Enterobacterales</taxon>
        <taxon>Enterobacteriaceae</taxon>
        <taxon>Escherichia</taxon>
    </lineage>
</organism>
<protein>
    <submittedName>
        <fullName evidence="1">Uncharacterized protein</fullName>
    </submittedName>
</protein>
<proteinExistence type="predicted"/>